<dbReference type="Proteomes" id="UP000095751">
    <property type="component" value="Unassembled WGS sequence"/>
</dbReference>
<protein>
    <submittedName>
        <fullName evidence="1">Uncharacterized protein</fullName>
    </submittedName>
</protein>
<dbReference type="InParanoid" id="A0A1E7ELE7"/>
<dbReference type="KEGG" id="fcy:FRACYDRAFT_222012"/>
<organism evidence="1 2">
    <name type="scientific">Fragilariopsis cylindrus CCMP1102</name>
    <dbReference type="NCBI Taxonomy" id="635003"/>
    <lineage>
        <taxon>Eukaryota</taxon>
        <taxon>Sar</taxon>
        <taxon>Stramenopiles</taxon>
        <taxon>Ochrophyta</taxon>
        <taxon>Bacillariophyta</taxon>
        <taxon>Bacillariophyceae</taxon>
        <taxon>Bacillariophycidae</taxon>
        <taxon>Bacillariales</taxon>
        <taxon>Bacillariaceae</taxon>
        <taxon>Fragilariopsis</taxon>
    </lineage>
</organism>
<accession>A0A1E7ELE7</accession>
<gene>
    <name evidence="1" type="ORF">FRACYDRAFT_222012</name>
</gene>
<name>A0A1E7ELE7_9STRA</name>
<keyword evidence="2" id="KW-1185">Reference proteome</keyword>
<evidence type="ECO:0000313" key="2">
    <source>
        <dbReference type="Proteomes" id="UP000095751"/>
    </source>
</evidence>
<dbReference type="AlphaFoldDB" id="A0A1E7ELE7"/>
<dbReference type="EMBL" id="KV784405">
    <property type="protein sequence ID" value="OEU06666.1"/>
    <property type="molecule type" value="Genomic_DNA"/>
</dbReference>
<proteinExistence type="predicted"/>
<reference evidence="1 2" key="1">
    <citation type="submission" date="2016-09" db="EMBL/GenBank/DDBJ databases">
        <title>Extensive genetic diversity and differential bi-allelic expression allows diatom success in the polar Southern Ocean.</title>
        <authorList>
            <consortium name="DOE Joint Genome Institute"/>
            <person name="Mock T."/>
            <person name="Otillar R.P."/>
            <person name="Strauss J."/>
            <person name="Dupont C."/>
            <person name="Frickenhaus S."/>
            <person name="Maumus F."/>
            <person name="Mcmullan M."/>
            <person name="Sanges R."/>
            <person name="Schmutz J."/>
            <person name="Toseland A."/>
            <person name="Valas R."/>
            <person name="Veluchamy A."/>
            <person name="Ward B.J."/>
            <person name="Allen A."/>
            <person name="Barry K."/>
            <person name="Falciatore A."/>
            <person name="Ferrante M."/>
            <person name="Fortunato A.E."/>
            <person name="Gloeckner G."/>
            <person name="Gruber A."/>
            <person name="Hipkin R."/>
            <person name="Janech M."/>
            <person name="Kroth P."/>
            <person name="Leese F."/>
            <person name="Lindquist E."/>
            <person name="Lyon B.R."/>
            <person name="Martin J."/>
            <person name="Mayer C."/>
            <person name="Parker M."/>
            <person name="Quesneville H."/>
            <person name="Raymond J."/>
            <person name="Uhlig C."/>
            <person name="Valentin K.U."/>
            <person name="Worden A.Z."/>
            <person name="Armbrust E.V."/>
            <person name="Bowler C."/>
            <person name="Green B."/>
            <person name="Moulton V."/>
            <person name="Van Oosterhout C."/>
            <person name="Grigoriev I."/>
        </authorList>
    </citation>
    <scope>NUCLEOTIDE SEQUENCE [LARGE SCALE GENOMIC DNA]</scope>
    <source>
        <strain evidence="1 2">CCMP1102</strain>
    </source>
</reference>
<evidence type="ECO:0000313" key="1">
    <source>
        <dbReference type="EMBL" id="OEU06666.1"/>
    </source>
</evidence>
<sequence length="133" mass="14588">MIALASFAAAAAAALVVEKEDAHVEAVVAVVYAVVEGYVVIVVVLNDVVAVLAAVLPLDHIAVVDYVVIYEIHEMPSSLFPLQSSYRVLSNTPHRNVVSKIYVPSQQYHLKFLMLSHSFAPDLQLYRTVLNEL</sequence>